<dbReference type="PANTHER" id="PTHR30222">
    <property type="entry name" value="SPERMIDINE/PUTRESCINE-BINDING PERIPLASMIC PROTEIN"/>
    <property type="match status" value="1"/>
</dbReference>
<gene>
    <name evidence="3" type="ORF">OEG82_17650</name>
</gene>
<name>A0ABT3YIU8_9HYPH</name>
<reference evidence="3" key="1">
    <citation type="submission" date="2022-10" db="EMBL/GenBank/DDBJ databases">
        <title>Hoeflea sp. J2-29, isolated from marine algae.</title>
        <authorList>
            <person name="Kristyanto S."/>
            <person name="Kim J.M."/>
            <person name="Jeon C.O."/>
        </authorList>
    </citation>
    <scope>NUCLEOTIDE SEQUENCE</scope>
    <source>
        <strain evidence="3">J2-29</strain>
    </source>
</reference>
<keyword evidence="1 2" id="KW-0732">Signal</keyword>
<feature type="signal peptide" evidence="2">
    <location>
        <begin position="1"/>
        <end position="27"/>
    </location>
</feature>
<evidence type="ECO:0000256" key="2">
    <source>
        <dbReference type="SAM" id="SignalP"/>
    </source>
</evidence>
<dbReference type="PANTHER" id="PTHR30222:SF17">
    <property type="entry name" value="SPERMIDINE_PUTRESCINE-BINDING PERIPLASMIC PROTEIN"/>
    <property type="match status" value="1"/>
</dbReference>
<dbReference type="SUPFAM" id="SSF53850">
    <property type="entry name" value="Periplasmic binding protein-like II"/>
    <property type="match status" value="1"/>
</dbReference>
<evidence type="ECO:0000256" key="1">
    <source>
        <dbReference type="ARBA" id="ARBA00022729"/>
    </source>
</evidence>
<evidence type="ECO:0000313" key="3">
    <source>
        <dbReference type="EMBL" id="MCY0095827.1"/>
    </source>
</evidence>
<keyword evidence="4" id="KW-1185">Reference proteome</keyword>
<comment type="caution">
    <text evidence="3">The sequence shown here is derived from an EMBL/GenBank/DDBJ whole genome shotgun (WGS) entry which is preliminary data.</text>
</comment>
<dbReference type="RefSeq" id="WP_267613696.1">
    <property type="nucleotide sequence ID" value="NZ_JAOVZQ010000001.1"/>
</dbReference>
<protein>
    <submittedName>
        <fullName evidence="3">Extracellular solute-binding protein</fullName>
    </submittedName>
</protein>
<dbReference type="Pfam" id="PF13343">
    <property type="entry name" value="SBP_bac_6"/>
    <property type="match status" value="1"/>
</dbReference>
<proteinExistence type="predicted"/>
<organism evidence="3 4">
    <name type="scientific">Hoeflea ulvae</name>
    <dbReference type="NCBI Taxonomy" id="2983764"/>
    <lineage>
        <taxon>Bacteria</taxon>
        <taxon>Pseudomonadati</taxon>
        <taxon>Pseudomonadota</taxon>
        <taxon>Alphaproteobacteria</taxon>
        <taxon>Hyphomicrobiales</taxon>
        <taxon>Rhizobiaceae</taxon>
        <taxon>Hoeflea</taxon>
    </lineage>
</organism>
<dbReference type="Proteomes" id="UP001081283">
    <property type="component" value="Unassembled WGS sequence"/>
</dbReference>
<sequence length="359" mass="39406">MHHALSRGLISGFAVALSLSAAPLASAADSELTVFDWSGYEDPAFHPAYVAKHEVSPVFAFFGDEEEAFQKLRTGFTSDVGHPCSQSVVKWRDAGLLKPLDTSRIPEWDNILPGFHSMKDLMTTEDGKAWMVPFDWGNTAVTYRTDKVDEADIQSLAAFADPKFKDRVSIGDNVDDAYALASLAIGLTDWAKMTDAQFDEASAFLREVHKNVRLYWTDNTELSQAMAGEEVDLAWAWNETATTLMADDVPVAIKKDTDEGLSTWVCGYVLLEGGEGNEDKAYDYLNATLDPAVSSYLVTEWGYGHSNAKGMAEIDAETLDGAGYGDVSAFVDKTLFQSPVPVELKQKMIAEFEKIKAGY</sequence>
<evidence type="ECO:0000313" key="4">
    <source>
        <dbReference type="Proteomes" id="UP001081283"/>
    </source>
</evidence>
<dbReference type="Gene3D" id="3.40.190.10">
    <property type="entry name" value="Periplasmic binding protein-like II"/>
    <property type="match status" value="2"/>
</dbReference>
<dbReference type="EMBL" id="JAOVZQ010000001">
    <property type="protein sequence ID" value="MCY0095827.1"/>
    <property type="molecule type" value="Genomic_DNA"/>
</dbReference>
<accession>A0ABT3YIU8</accession>
<feature type="chain" id="PRO_5046821853" evidence="2">
    <location>
        <begin position="28"/>
        <end position="359"/>
    </location>
</feature>